<dbReference type="SMART" id="SM00382">
    <property type="entry name" value="AAA"/>
    <property type="match status" value="1"/>
</dbReference>
<dbReference type="GO" id="GO:0016887">
    <property type="term" value="F:ATP hydrolysis activity"/>
    <property type="evidence" value="ECO:0007669"/>
    <property type="project" value="InterPro"/>
</dbReference>
<keyword evidence="5 10" id="KW-0067">ATP-binding</keyword>
<dbReference type="Gene3D" id="3.40.50.300">
    <property type="entry name" value="P-loop containing nucleotide triphosphate hydrolases"/>
    <property type="match status" value="1"/>
</dbReference>
<dbReference type="InterPro" id="IPR029024">
    <property type="entry name" value="TerB-like"/>
</dbReference>
<organism evidence="10 11">
    <name type="scientific">Rhodocytophaga rosea</name>
    <dbReference type="NCBI Taxonomy" id="2704465"/>
    <lineage>
        <taxon>Bacteria</taxon>
        <taxon>Pseudomonadati</taxon>
        <taxon>Bacteroidota</taxon>
        <taxon>Cytophagia</taxon>
        <taxon>Cytophagales</taxon>
        <taxon>Rhodocytophagaceae</taxon>
        <taxon>Rhodocytophaga</taxon>
    </lineage>
</organism>
<evidence type="ECO:0000256" key="6">
    <source>
        <dbReference type="ARBA" id="ARBA00022989"/>
    </source>
</evidence>
<dbReference type="AlphaFoldDB" id="A0A6C0GTT6"/>
<evidence type="ECO:0000259" key="9">
    <source>
        <dbReference type="PROSITE" id="PS50893"/>
    </source>
</evidence>
<dbReference type="SUPFAM" id="SSF52540">
    <property type="entry name" value="P-loop containing nucleoside triphosphate hydrolases"/>
    <property type="match status" value="1"/>
</dbReference>
<evidence type="ECO:0000256" key="4">
    <source>
        <dbReference type="ARBA" id="ARBA00022741"/>
    </source>
</evidence>
<dbReference type="InterPro" id="IPR043926">
    <property type="entry name" value="ABCG_dom"/>
</dbReference>
<dbReference type="InterPro" id="IPR007791">
    <property type="entry name" value="DjlA_N"/>
</dbReference>
<comment type="subcellular location">
    <subcellularLocation>
        <location evidence="1">Membrane</location>
        <topology evidence="1">Multi-pass membrane protein</topology>
    </subcellularLocation>
</comment>
<dbReference type="InterPro" id="IPR013525">
    <property type="entry name" value="ABC2_TM"/>
</dbReference>
<keyword evidence="11" id="KW-1185">Reference proteome</keyword>
<dbReference type="GO" id="GO:0005524">
    <property type="term" value="F:ATP binding"/>
    <property type="evidence" value="ECO:0007669"/>
    <property type="project" value="UniProtKB-KW"/>
</dbReference>
<dbReference type="InterPro" id="IPR050352">
    <property type="entry name" value="ABCG_transporters"/>
</dbReference>
<evidence type="ECO:0000256" key="2">
    <source>
        <dbReference type="ARBA" id="ARBA00022448"/>
    </source>
</evidence>
<evidence type="ECO:0000256" key="8">
    <source>
        <dbReference type="SAM" id="Phobius"/>
    </source>
</evidence>
<dbReference type="Pfam" id="PF01061">
    <property type="entry name" value="ABC2_membrane"/>
    <property type="match status" value="1"/>
</dbReference>
<dbReference type="SUPFAM" id="SSF158682">
    <property type="entry name" value="TerB-like"/>
    <property type="match status" value="1"/>
</dbReference>
<dbReference type="PROSITE" id="PS50893">
    <property type="entry name" value="ABC_TRANSPORTER_2"/>
    <property type="match status" value="1"/>
</dbReference>
<dbReference type="InterPro" id="IPR003439">
    <property type="entry name" value="ABC_transporter-like_ATP-bd"/>
</dbReference>
<keyword evidence="3 8" id="KW-0812">Transmembrane</keyword>
<feature type="domain" description="ABC transporter" evidence="9">
    <location>
        <begin position="237"/>
        <end position="477"/>
    </location>
</feature>
<feature type="transmembrane region" description="Helical" evidence="8">
    <location>
        <begin position="976"/>
        <end position="996"/>
    </location>
</feature>
<feature type="transmembrane region" description="Helical" evidence="8">
    <location>
        <begin position="613"/>
        <end position="634"/>
    </location>
</feature>
<dbReference type="PANTHER" id="PTHR48041:SF139">
    <property type="entry name" value="PROTEIN SCARLET"/>
    <property type="match status" value="1"/>
</dbReference>
<sequence>MNEQVLIAIVKLLAISVKIDGVLAAERDRIRRFMKAMVEDDHQSRFMTLFDEYVTLPPTGIEEIRRICDQINAELQFKQKLIVVLRLIELSLTDEHLSDDEDEFTRTVCQELNIDENIYHSLLRFVQIRDVYQIQVKDILIIDDEQPKTASPEDNHIHNPRLGAVLAILRLPEVDMYFLKAATRNKHLFLNGSQLPEDYISPLASGTIIKATNGETIYYSDIIGHFLRLKQKPQISFVARNIDYYFRSGKKGLHQVQVEEESGRLVALMGSSGSGKSTLLNVLNGNYKPQRGEVLINGINIHTHPEEVEGVIGYVPQADLLIEDLTVYQNLYYAAKLCFGDYSESKIAKLVLQTLDSLGLDEIKHLKVGSVLEKTISGGQRKRLNIGLELLRQPSVLFVDEPTSGLSSRDSENILDLLRELTMLGKLIFVVIHQPSSDLFKMFDRLIIMDTGGYQVYYGNPLEAINYFKSLTSHISRLQRACVECGNVNAEQIFNIIDSRTVDEYGRSTNQRKVLPATWHTFFKDRIDIKPVTEVKEKPVHTLNVPSRWKQFRVFVSRDLLAKLSNRQYMVINLVQAPLLAFILAYVVKYFRIDELTGGGNYVFSENVNVPTYMFMSIIVSLFMGLTISAEEIIKDASILKREAFLHLSRNSYLLSKVCVLFGFSAIQTLTFTLIGNWVTEVEGLTFLYWMVLFSCSCFANLLGLNISSTFNSVITIYILIPVLLIPQLVLSGIVVKFDEINPRIYKPGNVPFLADLMASRWAYEAIMVSQFMYNAYEKEYYPLDRQIAEADYKKTYYLPTLFSKLDYCVNISGNSDKLADKEFREDLQVLQNEIKQEMRTTPSITFAGIGSLTPQAFNYQLGNQVRAYLEKVRLHYVNMSNKATATKDSLVGVQVKTPEDRERYLARRSTYYNETVEKLVTNNTAEDRIVEFQGKLMQKIYPVYLYPLPKNELLDTKAHFFAPVKYAFGRYVPTLYFNLGIVWLMTGLLYLTLYFKAFRLLVGGDAKQRKKAEVKEN</sequence>
<feature type="transmembrane region" description="Helical" evidence="8">
    <location>
        <begin position="717"/>
        <end position="738"/>
    </location>
</feature>
<feature type="transmembrane region" description="Helical" evidence="8">
    <location>
        <begin position="571"/>
        <end position="593"/>
    </location>
</feature>
<dbReference type="EMBL" id="CP048222">
    <property type="protein sequence ID" value="QHT71224.1"/>
    <property type="molecule type" value="Genomic_DNA"/>
</dbReference>
<dbReference type="Pfam" id="PF05099">
    <property type="entry name" value="TerB"/>
    <property type="match status" value="1"/>
</dbReference>
<keyword evidence="2" id="KW-0813">Transport</keyword>
<dbReference type="PANTHER" id="PTHR48041">
    <property type="entry name" value="ABC TRANSPORTER G FAMILY MEMBER 28"/>
    <property type="match status" value="1"/>
</dbReference>
<reference evidence="10 11" key="1">
    <citation type="submission" date="2020-01" db="EMBL/GenBank/DDBJ databases">
        <authorList>
            <person name="Kim M.K."/>
        </authorList>
    </citation>
    <scope>NUCLEOTIDE SEQUENCE [LARGE SCALE GENOMIC DNA]</scope>
    <source>
        <strain evidence="10 11">172606-1</strain>
    </source>
</reference>
<evidence type="ECO:0000313" key="11">
    <source>
        <dbReference type="Proteomes" id="UP000480178"/>
    </source>
</evidence>
<dbReference type="Gene3D" id="1.10.3680.10">
    <property type="entry name" value="TerB-like"/>
    <property type="match status" value="1"/>
</dbReference>
<dbReference type="PROSITE" id="PS00211">
    <property type="entry name" value="ABC_TRANSPORTER_1"/>
    <property type="match status" value="1"/>
</dbReference>
<keyword evidence="7 8" id="KW-0472">Membrane</keyword>
<dbReference type="Pfam" id="PF19055">
    <property type="entry name" value="ABC2_membrane_7"/>
    <property type="match status" value="1"/>
</dbReference>
<gene>
    <name evidence="10" type="ORF">GXP67_33520</name>
</gene>
<feature type="transmembrane region" description="Helical" evidence="8">
    <location>
        <begin position="687"/>
        <end position="705"/>
    </location>
</feature>
<name>A0A6C0GTT6_9BACT</name>
<dbReference type="InterPro" id="IPR017871">
    <property type="entry name" value="ABC_transporter-like_CS"/>
</dbReference>
<evidence type="ECO:0000256" key="1">
    <source>
        <dbReference type="ARBA" id="ARBA00004141"/>
    </source>
</evidence>
<dbReference type="GO" id="GO:0140359">
    <property type="term" value="F:ABC-type transporter activity"/>
    <property type="evidence" value="ECO:0007669"/>
    <property type="project" value="InterPro"/>
</dbReference>
<evidence type="ECO:0000256" key="5">
    <source>
        <dbReference type="ARBA" id="ARBA00022840"/>
    </source>
</evidence>
<dbReference type="Proteomes" id="UP000480178">
    <property type="component" value="Chromosome"/>
</dbReference>
<protein>
    <submittedName>
        <fullName evidence="10">ATP-binding cassette domain-containing protein</fullName>
    </submittedName>
</protein>
<evidence type="ECO:0000313" key="10">
    <source>
        <dbReference type="EMBL" id="QHT71224.1"/>
    </source>
</evidence>
<proteinExistence type="predicted"/>
<accession>A0A6C0GTT6</accession>
<dbReference type="GO" id="GO:0016020">
    <property type="term" value="C:membrane"/>
    <property type="evidence" value="ECO:0007669"/>
    <property type="project" value="UniProtKB-SubCell"/>
</dbReference>
<dbReference type="Pfam" id="PF00005">
    <property type="entry name" value="ABC_tran"/>
    <property type="match status" value="1"/>
</dbReference>
<evidence type="ECO:0000256" key="3">
    <source>
        <dbReference type="ARBA" id="ARBA00022692"/>
    </source>
</evidence>
<keyword evidence="4" id="KW-0547">Nucleotide-binding</keyword>
<dbReference type="InterPro" id="IPR003593">
    <property type="entry name" value="AAA+_ATPase"/>
</dbReference>
<feature type="transmembrane region" description="Helical" evidence="8">
    <location>
        <begin position="654"/>
        <end position="675"/>
    </location>
</feature>
<keyword evidence="6 8" id="KW-1133">Transmembrane helix</keyword>
<evidence type="ECO:0000256" key="7">
    <source>
        <dbReference type="ARBA" id="ARBA00023136"/>
    </source>
</evidence>
<dbReference type="InterPro" id="IPR027417">
    <property type="entry name" value="P-loop_NTPase"/>
</dbReference>
<dbReference type="KEGG" id="rhoz:GXP67_33520"/>